<dbReference type="GO" id="GO:0051959">
    <property type="term" value="F:dynein light intermediate chain binding"/>
    <property type="evidence" value="ECO:0007669"/>
    <property type="project" value="InterPro"/>
</dbReference>
<protein>
    <submittedName>
        <fullName evidence="2">Dynein heavy chain 10, axonemal</fullName>
    </submittedName>
</protein>
<feature type="non-terminal residue" evidence="2">
    <location>
        <position position="1"/>
    </location>
</feature>
<dbReference type="AlphaFoldDB" id="A0A7J6RST3"/>
<dbReference type="GO" id="GO:0007018">
    <property type="term" value="P:microtubule-based movement"/>
    <property type="evidence" value="ECO:0007669"/>
    <property type="project" value="InterPro"/>
</dbReference>
<evidence type="ECO:0000259" key="1">
    <source>
        <dbReference type="Pfam" id="PF18199"/>
    </source>
</evidence>
<sequence>MQAGDTSGGGGMSREAFIQQTCQDIIAAIPKKDLKFVKDEGPLSPTEVVLSQEVDRFNALATSMYDTLVDLGRALVGEIGMSNELDELGTSIFNGFLPNHWARLAPRSEKPLGSWMDHFRRRLEQYSKWIAEGDPNVMWLAGLHVPESLLSALVQA</sequence>
<dbReference type="Proteomes" id="UP000553632">
    <property type="component" value="Unassembled WGS sequence"/>
</dbReference>
<keyword evidence="3" id="KW-1185">Reference proteome</keyword>
<dbReference type="GO" id="GO:0045505">
    <property type="term" value="F:dynein intermediate chain binding"/>
    <property type="evidence" value="ECO:0007669"/>
    <property type="project" value="InterPro"/>
</dbReference>
<feature type="domain" description="Dynein heavy chain C-terminal" evidence="1">
    <location>
        <begin position="6"/>
        <end position="155"/>
    </location>
</feature>
<dbReference type="InterPro" id="IPR026983">
    <property type="entry name" value="DHC"/>
</dbReference>
<dbReference type="Pfam" id="PF18199">
    <property type="entry name" value="Dynein_C"/>
    <property type="match status" value="1"/>
</dbReference>
<dbReference type="InterPro" id="IPR041228">
    <property type="entry name" value="Dynein_C"/>
</dbReference>
<dbReference type="GO" id="GO:0030286">
    <property type="term" value="C:dynein complex"/>
    <property type="evidence" value="ECO:0007669"/>
    <property type="project" value="InterPro"/>
</dbReference>
<evidence type="ECO:0000313" key="3">
    <source>
        <dbReference type="Proteomes" id="UP000553632"/>
    </source>
</evidence>
<dbReference type="PANTHER" id="PTHR22878">
    <property type="entry name" value="DYNEIN HEAVY CHAIN 6, AXONEMAL-LIKE-RELATED"/>
    <property type="match status" value="1"/>
</dbReference>
<proteinExistence type="predicted"/>
<reference evidence="2 3" key="1">
    <citation type="submission" date="2020-04" db="EMBL/GenBank/DDBJ databases">
        <title>Perkinsus olseni comparative genomics.</title>
        <authorList>
            <person name="Bogema D.R."/>
        </authorList>
    </citation>
    <scope>NUCLEOTIDE SEQUENCE [LARGE SCALE GENOMIC DNA]</scope>
    <source>
        <strain evidence="2 3">ATCC PRA-207</strain>
    </source>
</reference>
<dbReference type="EMBL" id="JABANO010023486">
    <property type="protein sequence ID" value="KAF4723451.1"/>
    <property type="molecule type" value="Genomic_DNA"/>
</dbReference>
<dbReference type="Gene3D" id="1.20.1270.280">
    <property type="match status" value="1"/>
</dbReference>
<name>A0A7J6RST3_PEROL</name>
<comment type="caution">
    <text evidence="2">The sequence shown here is derived from an EMBL/GenBank/DDBJ whole genome shotgun (WGS) entry which is preliminary data.</text>
</comment>
<gene>
    <name evidence="2" type="primary">DNAH10_13</name>
    <name evidence="2" type="ORF">FOZ63_015451</name>
</gene>
<dbReference type="PANTHER" id="PTHR22878:SF63">
    <property type="entry name" value="DYNEIN AXONEMAL HEAVY CHAIN 10"/>
    <property type="match status" value="1"/>
</dbReference>
<organism evidence="2 3">
    <name type="scientific">Perkinsus olseni</name>
    <name type="common">Perkinsus atlanticus</name>
    <dbReference type="NCBI Taxonomy" id="32597"/>
    <lineage>
        <taxon>Eukaryota</taxon>
        <taxon>Sar</taxon>
        <taxon>Alveolata</taxon>
        <taxon>Perkinsozoa</taxon>
        <taxon>Perkinsea</taxon>
        <taxon>Perkinsida</taxon>
        <taxon>Perkinsidae</taxon>
        <taxon>Perkinsus</taxon>
    </lineage>
</organism>
<evidence type="ECO:0000313" key="2">
    <source>
        <dbReference type="EMBL" id="KAF4723451.1"/>
    </source>
</evidence>
<accession>A0A7J6RST3</accession>